<dbReference type="STRING" id="1348253.LK09_01410"/>
<dbReference type="Pfam" id="PF01547">
    <property type="entry name" value="SBP_bac_1"/>
    <property type="match status" value="1"/>
</dbReference>
<evidence type="ECO:0000256" key="3">
    <source>
        <dbReference type="ARBA" id="ARBA00023136"/>
    </source>
</evidence>
<dbReference type="InterPro" id="IPR006059">
    <property type="entry name" value="SBP"/>
</dbReference>
<keyword evidence="1" id="KW-1003">Cell membrane</keyword>
<comment type="caution">
    <text evidence="7">The sequence shown here is derived from an EMBL/GenBank/DDBJ whole genome shotgun (WGS) entry which is preliminary data.</text>
</comment>
<evidence type="ECO:0000256" key="6">
    <source>
        <dbReference type="SAM" id="SignalP"/>
    </source>
</evidence>
<protein>
    <submittedName>
        <fullName evidence="7">ABC transporter substrate-binding protein</fullName>
    </submittedName>
</protein>
<dbReference type="EMBL" id="JTDK01000001">
    <property type="protein sequence ID" value="KHK99996.1"/>
    <property type="molecule type" value="Genomic_DNA"/>
</dbReference>
<evidence type="ECO:0000256" key="5">
    <source>
        <dbReference type="ARBA" id="ARBA00023288"/>
    </source>
</evidence>
<evidence type="ECO:0000313" key="7">
    <source>
        <dbReference type="EMBL" id="KHK99996.1"/>
    </source>
</evidence>
<dbReference type="Proteomes" id="UP000031030">
    <property type="component" value="Unassembled WGS sequence"/>
</dbReference>
<keyword evidence="8" id="KW-1185">Reference proteome</keyword>
<evidence type="ECO:0000313" key="8">
    <source>
        <dbReference type="Proteomes" id="UP000031030"/>
    </source>
</evidence>
<dbReference type="AlphaFoldDB" id="A0A0B2AEB6"/>
<gene>
    <name evidence="7" type="ORF">LK09_01410</name>
</gene>
<accession>A0A0B2AEB6</accession>
<dbReference type="Gene3D" id="3.40.190.10">
    <property type="entry name" value="Periplasmic binding protein-like II"/>
    <property type="match status" value="2"/>
</dbReference>
<keyword evidence="4" id="KW-0564">Palmitate</keyword>
<dbReference type="PROSITE" id="PS51257">
    <property type="entry name" value="PROKAR_LIPOPROTEIN"/>
    <property type="match status" value="1"/>
</dbReference>
<keyword evidence="3" id="KW-0472">Membrane</keyword>
<proteinExistence type="predicted"/>
<dbReference type="OrthoDB" id="2060074at2"/>
<evidence type="ECO:0000256" key="1">
    <source>
        <dbReference type="ARBA" id="ARBA00022475"/>
    </source>
</evidence>
<dbReference type="RefSeq" id="WP_039394630.1">
    <property type="nucleotide sequence ID" value="NZ_JTDK01000001.1"/>
</dbReference>
<reference evidence="7 8" key="1">
    <citation type="submission" date="2014-11" db="EMBL/GenBank/DDBJ databases">
        <title>Genome sequence of Microbacterium mangrovi MUSC 115(T).</title>
        <authorList>
            <person name="Lee L.-H."/>
        </authorList>
    </citation>
    <scope>NUCLEOTIDE SEQUENCE [LARGE SCALE GENOMIC DNA]</scope>
    <source>
        <strain evidence="7 8">MUSC 115</strain>
    </source>
</reference>
<keyword evidence="5" id="KW-0449">Lipoprotein</keyword>
<dbReference type="PANTHER" id="PTHR43649">
    <property type="entry name" value="ARABINOSE-BINDING PROTEIN-RELATED"/>
    <property type="match status" value="1"/>
</dbReference>
<feature type="chain" id="PRO_5039098534" evidence="6">
    <location>
        <begin position="23"/>
        <end position="438"/>
    </location>
</feature>
<evidence type="ECO:0000256" key="2">
    <source>
        <dbReference type="ARBA" id="ARBA00022729"/>
    </source>
</evidence>
<feature type="signal peptide" evidence="6">
    <location>
        <begin position="1"/>
        <end position="22"/>
    </location>
</feature>
<keyword evidence="2 6" id="KW-0732">Signal</keyword>
<organism evidence="7 8">
    <name type="scientific">Microbacterium mangrovi</name>
    <dbReference type="NCBI Taxonomy" id="1348253"/>
    <lineage>
        <taxon>Bacteria</taxon>
        <taxon>Bacillati</taxon>
        <taxon>Actinomycetota</taxon>
        <taxon>Actinomycetes</taxon>
        <taxon>Micrococcales</taxon>
        <taxon>Microbacteriaceae</taxon>
        <taxon>Microbacterium</taxon>
    </lineage>
</organism>
<sequence length="438" mass="46547">MAEHRATLAFAAMAAVTALALAGCSSAGTASGDGKPSGDITFLTNRTDLQTDGTWAKYIAEFNKVYPDVHVKVQGHTNYEDDVKTLLSSPHGYGDVLMIPNGVPANQFPDFFEPLGKTADLAATDRFLGPGSYDGKQYGIALGGNANGILYNTEVWKKAGIAAWPTSSDQFLADLQQIKQKTDATPYYTNYKDGWPLGSQWTNNIGAVTADANAQNAMTHDKAPWKDGTDIYAIDSLLFDVVHQKLSESDPLTTNWEQSKSDFATGKIGAMVLGSWAISQFQAAAKTAGASADTVGFMPFPASVDGVQSAVIGGDYKLAINKNSQNQAAGRAWLDWLLQKSGFTADQGMISAIKAQPLPGNLAALAEHKVKLLEVAPAPKGEEGLLDDLAAASKIDLQGNIYRQKLVDIARGQAPGTKESAFAQLKAQWGHAVTESAK</sequence>
<dbReference type="SUPFAM" id="SSF53850">
    <property type="entry name" value="Periplasmic binding protein-like II"/>
    <property type="match status" value="1"/>
</dbReference>
<evidence type="ECO:0000256" key="4">
    <source>
        <dbReference type="ARBA" id="ARBA00023139"/>
    </source>
</evidence>
<dbReference type="InterPro" id="IPR050490">
    <property type="entry name" value="Bact_solute-bd_prot1"/>
</dbReference>
<dbReference type="PANTHER" id="PTHR43649:SF33">
    <property type="entry name" value="POLYGALACTURONAN_RHAMNOGALACTURONAN-BINDING PROTEIN YTCQ"/>
    <property type="match status" value="1"/>
</dbReference>
<name>A0A0B2AEB6_9MICO</name>